<dbReference type="EMBL" id="CP109441">
    <property type="protein sequence ID" value="WUV47372.1"/>
    <property type="molecule type" value="Genomic_DNA"/>
</dbReference>
<proteinExistence type="predicted"/>
<feature type="compositionally biased region" description="Basic and acidic residues" evidence="1">
    <location>
        <begin position="169"/>
        <end position="184"/>
    </location>
</feature>
<organism evidence="2 3">
    <name type="scientific">Nocardia vinacea</name>
    <dbReference type="NCBI Taxonomy" id="96468"/>
    <lineage>
        <taxon>Bacteria</taxon>
        <taxon>Bacillati</taxon>
        <taxon>Actinomycetota</taxon>
        <taxon>Actinomycetes</taxon>
        <taxon>Mycobacteriales</taxon>
        <taxon>Nocardiaceae</taxon>
        <taxon>Nocardia</taxon>
    </lineage>
</organism>
<feature type="region of interest" description="Disordered" evidence="1">
    <location>
        <begin position="160"/>
        <end position="184"/>
    </location>
</feature>
<name>A0ABZ1YVR1_9NOCA</name>
<gene>
    <name evidence="2" type="ORF">OG563_03795</name>
</gene>
<keyword evidence="3" id="KW-1185">Reference proteome</keyword>
<evidence type="ECO:0000256" key="1">
    <source>
        <dbReference type="SAM" id="MobiDB-lite"/>
    </source>
</evidence>
<reference evidence="2" key="1">
    <citation type="submission" date="2022-10" db="EMBL/GenBank/DDBJ databases">
        <title>The complete genomes of actinobacterial strains from the NBC collection.</title>
        <authorList>
            <person name="Joergensen T.S."/>
            <person name="Alvarez Arevalo M."/>
            <person name="Sterndorff E.B."/>
            <person name="Faurdal D."/>
            <person name="Vuksanovic O."/>
            <person name="Mourched A.-S."/>
            <person name="Charusanti P."/>
            <person name="Shaw S."/>
            <person name="Blin K."/>
            <person name="Weber T."/>
        </authorList>
    </citation>
    <scope>NUCLEOTIDE SEQUENCE</scope>
    <source>
        <strain evidence="2">NBC_01482</strain>
    </source>
</reference>
<evidence type="ECO:0000313" key="3">
    <source>
        <dbReference type="Proteomes" id="UP001432062"/>
    </source>
</evidence>
<evidence type="ECO:0008006" key="4">
    <source>
        <dbReference type="Google" id="ProtNLM"/>
    </source>
</evidence>
<dbReference type="Proteomes" id="UP001432062">
    <property type="component" value="Chromosome"/>
</dbReference>
<protein>
    <recommendedName>
        <fullName evidence="4">DUF4254 domain-containing protein</fullName>
    </recommendedName>
</protein>
<accession>A0ABZ1YVR1</accession>
<dbReference type="RefSeq" id="WP_329411428.1">
    <property type="nucleotide sequence ID" value="NZ_CP109441.1"/>
</dbReference>
<sequence length="184" mass="19738">MATAAQLRAVLAVLQADVERTASGWSAEPPVERAELAGRLHGLISSELRDLVVQDPPGQYMGHWSMAATAEQDAVGDVSVQAQFDARWLRHHIATLASRNAPTPVPALLAAAVQAVDAATTLLALARDPRGEGSQAAWQAVIDDLAIAFHLVNDEHDAVTQPIRSVPAPDDHRFRAPRSADRNR</sequence>
<evidence type="ECO:0000313" key="2">
    <source>
        <dbReference type="EMBL" id="WUV47372.1"/>
    </source>
</evidence>